<gene>
    <name evidence="2" type="ORF">TEA_020753</name>
</gene>
<evidence type="ECO:0000313" key="3">
    <source>
        <dbReference type="Proteomes" id="UP000306102"/>
    </source>
</evidence>
<keyword evidence="3" id="KW-1185">Reference proteome</keyword>
<comment type="caution">
    <text evidence="2">The sequence shown here is derived from an EMBL/GenBank/DDBJ whole genome shotgun (WGS) entry which is preliminary data.</text>
</comment>
<accession>A0A4S4DIJ9</accession>
<feature type="compositionally biased region" description="Basic residues" evidence="1">
    <location>
        <begin position="38"/>
        <end position="47"/>
    </location>
</feature>
<feature type="region of interest" description="Disordered" evidence="1">
    <location>
        <begin position="17"/>
        <end position="65"/>
    </location>
</feature>
<dbReference type="EMBL" id="SDRB02011146">
    <property type="protein sequence ID" value="THG02642.1"/>
    <property type="molecule type" value="Genomic_DNA"/>
</dbReference>
<dbReference type="AlphaFoldDB" id="A0A4S4DIJ9"/>
<reference evidence="2 3" key="1">
    <citation type="journal article" date="2018" name="Proc. Natl. Acad. Sci. U.S.A.">
        <title>Draft genome sequence of Camellia sinensis var. sinensis provides insights into the evolution of the tea genome and tea quality.</title>
        <authorList>
            <person name="Wei C."/>
            <person name="Yang H."/>
            <person name="Wang S."/>
            <person name="Zhao J."/>
            <person name="Liu C."/>
            <person name="Gao L."/>
            <person name="Xia E."/>
            <person name="Lu Y."/>
            <person name="Tai Y."/>
            <person name="She G."/>
            <person name="Sun J."/>
            <person name="Cao H."/>
            <person name="Tong W."/>
            <person name="Gao Q."/>
            <person name="Li Y."/>
            <person name="Deng W."/>
            <person name="Jiang X."/>
            <person name="Wang W."/>
            <person name="Chen Q."/>
            <person name="Zhang S."/>
            <person name="Li H."/>
            <person name="Wu J."/>
            <person name="Wang P."/>
            <person name="Li P."/>
            <person name="Shi C."/>
            <person name="Zheng F."/>
            <person name="Jian J."/>
            <person name="Huang B."/>
            <person name="Shan D."/>
            <person name="Shi M."/>
            <person name="Fang C."/>
            <person name="Yue Y."/>
            <person name="Li F."/>
            <person name="Li D."/>
            <person name="Wei S."/>
            <person name="Han B."/>
            <person name="Jiang C."/>
            <person name="Yin Y."/>
            <person name="Xia T."/>
            <person name="Zhang Z."/>
            <person name="Bennetzen J.L."/>
            <person name="Zhao S."/>
            <person name="Wan X."/>
        </authorList>
    </citation>
    <scope>NUCLEOTIDE SEQUENCE [LARGE SCALE GENOMIC DNA]</scope>
    <source>
        <strain evidence="3">cv. Shuchazao</strain>
        <tissue evidence="2">Leaf</tissue>
    </source>
</reference>
<sequence length="138" mass="15755">MVAQLVSLSGFRQPTTRKLMQEPSYGERGNNPSLSQRRISRKEKHKSFQCGSSGKKMEGNLQRPRWGDEKQLVHRLGLWFLTYSSVSYALKKAKVMLYKRFSFDASDHTRMKFEASLVDAYFSIPVVPATTTAPPHVT</sequence>
<evidence type="ECO:0000313" key="2">
    <source>
        <dbReference type="EMBL" id="THG02642.1"/>
    </source>
</evidence>
<organism evidence="2 3">
    <name type="scientific">Camellia sinensis var. sinensis</name>
    <name type="common">China tea</name>
    <dbReference type="NCBI Taxonomy" id="542762"/>
    <lineage>
        <taxon>Eukaryota</taxon>
        <taxon>Viridiplantae</taxon>
        <taxon>Streptophyta</taxon>
        <taxon>Embryophyta</taxon>
        <taxon>Tracheophyta</taxon>
        <taxon>Spermatophyta</taxon>
        <taxon>Magnoliopsida</taxon>
        <taxon>eudicotyledons</taxon>
        <taxon>Gunneridae</taxon>
        <taxon>Pentapetalae</taxon>
        <taxon>asterids</taxon>
        <taxon>Ericales</taxon>
        <taxon>Theaceae</taxon>
        <taxon>Camellia</taxon>
    </lineage>
</organism>
<proteinExistence type="predicted"/>
<protein>
    <submittedName>
        <fullName evidence="2">Uncharacterized protein</fullName>
    </submittedName>
</protein>
<evidence type="ECO:0000256" key="1">
    <source>
        <dbReference type="SAM" id="MobiDB-lite"/>
    </source>
</evidence>
<dbReference type="Proteomes" id="UP000306102">
    <property type="component" value="Unassembled WGS sequence"/>
</dbReference>
<name>A0A4S4DIJ9_CAMSN</name>